<dbReference type="PANTHER" id="PTHR12271:SF40">
    <property type="entry name" value="POLY(A) RNA POLYMERASE GLD2"/>
    <property type="match status" value="1"/>
</dbReference>
<keyword evidence="9" id="KW-0460">Magnesium</keyword>
<dbReference type="Gene3D" id="1.10.1410.10">
    <property type="match status" value="1"/>
</dbReference>
<evidence type="ECO:0000259" key="11">
    <source>
        <dbReference type="Pfam" id="PF03828"/>
    </source>
</evidence>
<feature type="compositionally biased region" description="Polar residues" evidence="10">
    <location>
        <begin position="138"/>
        <end position="156"/>
    </location>
</feature>
<keyword evidence="6" id="KW-0963">Cytoplasm</keyword>
<feature type="compositionally biased region" description="Basic and acidic residues" evidence="10">
    <location>
        <begin position="446"/>
        <end position="481"/>
    </location>
</feature>
<name>A0A0C4DY87_MAGP6</name>
<dbReference type="GO" id="GO:1990817">
    <property type="term" value="F:poly(A) RNA polymerase activity"/>
    <property type="evidence" value="ECO:0007669"/>
    <property type="project" value="UniProtKB-EC"/>
</dbReference>
<dbReference type="Pfam" id="PF03828">
    <property type="entry name" value="PAP_assoc"/>
    <property type="match status" value="1"/>
</dbReference>
<evidence type="ECO:0000256" key="5">
    <source>
        <dbReference type="ARBA" id="ARBA00012388"/>
    </source>
</evidence>
<feature type="domain" description="PAP-associated" evidence="11">
    <location>
        <begin position="954"/>
        <end position="1005"/>
    </location>
</feature>
<dbReference type="GO" id="GO:0031123">
    <property type="term" value="P:RNA 3'-end processing"/>
    <property type="evidence" value="ECO:0007669"/>
    <property type="project" value="TreeGrafter"/>
</dbReference>
<organism evidence="14 15">
    <name type="scientific">Magnaporthiopsis poae (strain ATCC 64411 / 73-15)</name>
    <name type="common">Kentucky bluegrass fungus</name>
    <name type="synonym">Magnaporthe poae</name>
    <dbReference type="NCBI Taxonomy" id="644358"/>
    <lineage>
        <taxon>Eukaryota</taxon>
        <taxon>Fungi</taxon>
        <taxon>Dikarya</taxon>
        <taxon>Ascomycota</taxon>
        <taxon>Pezizomycotina</taxon>
        <taxon>Sordariomycetes</taxon>
        <taxon>Sordariomycetidae</taxon>
        <taxon>Magnaporthales</taxon>
        <taxon>Magnaporthaceae</taxon>
        <taxon>Magnaporthiopsis</taxon>
    </lineage>
</organism>
<reference evidence="13" key="3">
    <citation type="submission" date="2011-03" db="EMBL/GenBank/DDBJ databases">
        <title>Annotation of Magnaporthe poae ATCC 64411.</title>
        <authorList>
            <person name="Ma L.-J."/>
            <person name="Dead R."/>
            <person name="Young S.K."/>
            <person name="Zeng Q."/>
            <person name="Gargeya S."/>
            <person name="Fitzgerald M."/>
            <person name="Haas B."/>
            <person name="Abouelleil A."/>
            <person name="Alvarado L."/>
            <person name="Arachchi H.M."/>
            <person name="Berlin A."/>
            <person name="Brown A."/>
            <person name="Chapman S.B."/>
            <person name="Chen Z."/>
            <person name="Dunbar C."/>
            <person name="Freedman E."/>
            <person name="Gearin G."/>
            <person name="Gellesch M."/>
            <person name="Goldberg J."/>
            <person name="Griggs A."/>
            <person name="Gujja S."/>
            <person name="Heiman D."/>
            <person name="Howarth C."/>
            <person name="Larson L."/>
            <person name="Lui A."/>
            <person name="MacDonald P.J.P."/>
            <person name="Mehta T."/>
            <person name="Montmayeur A."/>
            <person name="Murphy C."/>
            <person name="Neiman D."/>
            <person name="Pearson M."/>
            <person name="Priest M."/>
            <person name="Roberts A."/>
            <person name="Saif S."/>
            <person name="Shea T."/>
            <person name="Shenoy N."/>
            <person name="Sisk P."/>
            <person name="Stolte C."/>
            <person name="Sykes S."/>
            <person name="Yandava C."/>
            <person name="Wortman J."/>
            <person name="Nusbaum C."/>
            <person name="Birren B."/>
        </authorList>
    </citation>
    <scope>NUCLEOTIDE SEQUENCE</scope>
    <source>
        <strain evidence="13">ATCC 64411</strain>
    </source>
</reference>
<feature type="region of interest" description="Disordered" evidence="10">
    <location>
        <begin position="399"/>
        <end position="481"/>
    </location>
</feature>
<dbReference type="Gene3D" id="3.30.460.10">
    <property type="entry name" value="Beta Polymerase, domain 2"/>
    <property type="match status" value="1"/>
</dbReference>
<dbReference type="GO" id="GO:0050265">
    <property type="term" value="F:RNA uridylyltransferase activity"/>
    <property type="evidence" value="ECO:0007669"/>
    <property type="project" value="TreeGrafter"/>
</dbReference>
<comment type="cofactor">
    <cofactor evidence="1">
        <name>Mn(2+)</name>
        <dbReference type="ChEBI" id="CHEBI:29035"/>
    </cofactor>
</comment>
<evidence type="ECO:0000256" key="10">
    <source>
        <dbReference type="SAM" id="MobiDB-lite"/>
    </source>
</evidence>
<reference evidence="14" key="5">
    <citation type="submission" date="2015-06" db="UniProtKB">
        <authorList>
            <consortium name="EnsemblFungi"/>
        </authorList>
    </citation>
    <scope>IDENTIFICATION</scope>
    <source>
        <strain evidence="14">ATCC 64411</strain>
    </source>
</reference>
<dbReference type="Proteomes" id="UP000011715">
    <property type="component" value="Unassembled WGS sequence"/>
</dbReference>
<dbReference type="GO" id="GO:0046872">
    <property type="term" value="F:metal ion binding"/>
    <property type="evidence" value="ECO:0007669"/>
    <property type="project" value="UniProtKB-KW"/>
</dbReference>
<reference evidence="14" key="4">
    <citation type="journal article" date="2015" name="G3 (Bethesda)">
        <title>Genome sequences of three phytopathogenic species of the Magnaporthaceae family of fungi.</title>
        <authorList>
            <person name="Okagaki L.H."/>
            <person name="Nunes C.C."/>
            <person name="Sailsbery J."/>
            <person name="Clay B."/>
            <person name="Brown D."/>
            <person name="John T."/>
            <person name="Oh Y."/>
            <person name="Young N."/>
            <person name="Fitzgerald M."/>
            <person name="Haas B.J."/>
            <person name="Zeng Q."/>
            <person name="Young S."/>
            <person name="Adiconis X."/>
            <person name="Fan L."/>
            <person name="Levin J.Z."/>
            <person name="Mitchell T.K."/>
            <person name="Okubara P.A."/>
            <person name="Farman M.L."/>
            <person name="Kohn L.M."/>
            <person name="Birren B."/>
            <person name="Ma L.-J."/>
            <person name="Dean R.A."/>
        </authorList>
    </citation>
    <scope>NUCLEOTIDE SEQUENCE</scope>
    <source>
        <strain evidence="14">ATCC 64411 / 73-15</strain>
    </source>
</reference>
<dbReference type="InterPro" id="IPR043519">
    <property type="entry name" value="NT_sf"/>
</dbReference>
<evidence type="ECO:0000256" key="9">
    <source>
        <dbReference type="ARBA" id="ARBA00022842"/>
    </source>
</evidence>
<evidence type="ECO:0000313" key="13">
    <source>
        <dbReference type="EMBL" id="KLU85979.1"/>
    </source>
</evidence>
<dbReference type="OMA" id="VELKCFG"/>
<dbReference type="InterPro" id="IPR002058">
    <property type="entry name" value="PAP_assoc"/>
</dbReference>
<feature type="domain" description="Poly(A) RNA polymerase mitochondrial-like central palm" evidence="12">
    <location>
        <begin position="310"/>
        <end position="382"/>
    </location>
</feature>
<dbReference type="EC" id="2.7.7.19" evidence="5"/>
<evidence type="ECO:0000256" key="6">
    <source>
        <dbReference type="ARBA" id="ARBA00022490"/>
    </source>
</evidence>
<keyword evidence="8" id="KW-0479">Metal-binding</keyword>
<keyword evidence="15" id="KW-1185">Reference proteome</keyword>
<dbReference type="eggNOG" id="KOG2277">
    <property type="taxonomic scope" value="Eukaryota"/>
</dbReference>
<dbReference type="AlphaFoldDB" id="A0A0C4DY87"/>
<evidence type="ECO:0000256" key="4">
    <source>
        <dbReference type="ARBA" id="ARBA00008593"/>
    </source>
</evidence>
<evidence type="ECO:0000313" key="14">
    <source>
        <dbReference type="EnsemblFungi" id="MAPG_04998T0"/>
    </source>
</evidence>
<dbReference type="GO" id="GO:0010605">
    <property type="term" value="P:negative regulation of macromolecule metabolic process"/>
    <property type="evidence" value="ECO:0007669"/>
    <property type="project" value="UniProtKB-ARBA"/>
</dbReference>
<sequence length="1156" mass="128552">MEPLQEQTTGLENTLRGMILSNSGSGDGLGPSPHIVPSGPRSGIRPPQNAHPFDGRSVPPGLDGQPSSPNGGEGSGLPKSPRPARRRLNQAQRRQMSAQLSIPIDPRPQMSPPGQQNVGTPYHYQQHQSLGFSRNGHQHQFSNGRSFDQRQGSQPVGQPYALSSPYGGASPPNYTQMRSPYSPTYDRFAAAGDYGQWRAQRGGHNGEQHPRSYQMPVFGVDRPGLEHGYQARNRGGNSSFARQYQSKPDDVAGQAELLNGLCDTIIKGAEILYDEIAKNESFRAMIEHICRVAISKFEVENNGNVQFPPPSVQLRCFGSLSSGFATKASDMDLGLLSPLSYPQPDDPNSPIPRLIEKAFLEVGLGARLLTRTRVPIIKLCEKPPEKLRMALLEERARWERGEDGEHDALEDDEANEAGRDDDGVVVNSPTEPGPDGGRSSSGQKSSDQKSSDQKSSDQKSTDQKSSDQKSSDQKSSDQKPKAIEFGTEAYNRALAQLKQTGNSSLTAYHGLAKRLLRRLGGGDITNSSVRNMAKQELQIVTDVADAFVRGLADAELVRRLQATVSVSLRDDPTYPTTRTLAGMHTQVEGEMLAMAWDKRQLREKDALQEKEAESKLKFWAELQNRPTFGLDPLGFAKELRQAVDVLLKKIPSIQMHVLKQAQYESPSEYHNRASGLLVRLGGYDTPSLGNDALPIAICQYVLGIWDKDIREQVVAFVEKEGVDTLKAAARRHKSLQLALEFQRALKKGIYEDDRDVVAKYMAILRRPMRRSDPPHRHYDFVVPITQEDLPVMRKIKSLAHPSMTSPNQPRDPYRDRLEFPPSGAGVQCDINFSAHLALQNTLLLRCYSHTDPRVRPLVLFVKHWAKVRGINTAYRGTLSSYGYVLMVLHYLVNIAQPFVCPNLQQLAKPANPNLTPAEREATENCRGRDVRFWRDEDEIKRLAAENRLNQNQDSVGHLLRGFFEYYAQNNPTSQYAHRGFDWGREVISLRTPGGLRTKQEKGWTGAKTTIERQPKTPSSVPAVLATGEPSPPLTKTPQSQSQPQSGGTLASPPPTAVGPRQFSEVKEVRHRYLFAIEDPFELEHNVARTVTHNGIVNIRDEFRRAWRIIKSAGKASPTGTSPTEELLQNAVDADHDRERSALVELLEEIHGRELVF</sequence>
<dbReference type="PANTHER" id="PTHR12271">
    <property type="entry name" value="POLY A POLYMERASE CID PAP -RELATED"/>
    <property type="match status" value="1"/>
</dbReference>
<proteinExistence type="inferred from homology"/>
<reference evidence="13" key="1">
    <citation type="submission" date="2010-05" db="EMBL/GenBank/DDBJ databases">
        <title>The Genome Sequence of Magnaporthe poae strain ATCC 64411.</title>
        <authorList>
            <consortium name="The Broad Institute Genome Sequencing Platform"/>
            <consortium name="Broad Institute Genome Sequencing Center for Infectious Disease"/>
            <person name="Ma L.-J."/>
            <person name="Dead R."/>
            <person name="Young S."/>
            <person name="Zeng Q."/>
            <person name="Koehrsen M."/>
            <person name="Alvarado L."/>
            <person name="Berlin A."/>
            <person name="Chapman S.B."/>
            <person name="Chen Z."/>
            <person name="Freedman E."/>
            <person name="Gellesch M."/>
            <person name="Goldberg J."/>
            <person name="Griggs A."/>
            <person name="Gujja S."/>
            <person name="Heilman E.R."/>
            <person name="Heiman D."/>
            <person name="Hepburn T."/>
            <person name="Howarth C."/>
            <person name="Jen D."/>
            <person name="Larson L."/>
            <person name="Mehta T."/>
            <person name="Neiman D."/>
            <person name="Pearson M."/>
            <person name="Roberts A."/>
            <person name="Saif S."/>
            <person name="Shea T."/>
            <person name="Shenoy N."/>
            <person name="Sisk P."/>
            <person name="Stolte C."/>
            <person name="Sykes S."/>
            <person name="Walk T."/>
            <person name="White J."/>
            <person name="Yandava C."/>
            <person name="Haas B."/>
            <person name="Nusbaum C."/>
            <person name="Birren B."/>
        </authorList>
    </citation>
    <scope>NUCLEOTIDE SEQUENCE</scope>
    <source>
        <strain evidence="13">ATCC 64411</strain>
    </source>
</reference>
<dbReference type="EMBL" id="GL876969">
    <property type="protein sequence ID" value="KLU85979.1"/>
    <property type="molecule type" value="Genomic_DNA"/>
</dbReference>
<gene>
    <name evidence="13" type="ORF">MAPG_04998</name>
</gene>
<dbReference type="VEuPathDB" id="FungiDB:MAPG_04998"/>
<dbReference type="EnsemblFungi" id="MAPG_04998T0">
    <property type="protein sequence ID" value="MAPG_04998T0"/>
    <property type="gene ID" value="MAPG_04998"/>
</dbReference>
<comment type="subcellular location">
    <subcellularLocation>
        <location evidence="3">Cytoplasm</location>
    </subcellularLocation>
</comment>
<comment type="cofactor">
    <cofactor evidence="2">
        <name>Mg(2+)</name>
        <dbReference type="ChEBI" id="CHEBI:18420"/>
    </cofactor>
</comment>
<feature type="compositionally biased region" description="Low complexity" evidence="10">
    <location>
        <begin position="1035"/>
        <end position="1045"/>
    </location>
</feature>
<dbReference type="InterPro" id="IPR054708">
    <property type="entry name" value="MTPAP-like_central"/>
</dbReference>
<evidence type="ECO:0000256" key="2">
    <source>
        <dbReference type="ARBA" id="ARBA00001946"/>
    </source>
</evidence>
<comment type="similarity">
    <text evidence="4">Belongs to the DNA polymerase type-B-like family.</text>
</comment>
<feature type="region of interest" description="Disordered" evidence="10">
    <location>
        <begin position="134"/>
        <end position="181"/>
    </location>
</feature>
<dbReference type="OrthoDB" id="407432at2759"/>
<dbReference type="GO" id="GO:0005737">
    <property type="term" value="C:cytoplasm"/>
    <property type="evidence" value="ECO:0007669"/>
    <property type="project" value="UniProtKB-SubCell"/>
</dbReference>
<dbReference type="SUPFAM" id="SSF81631">
    <property type="entry name" value="PAP/OAS1 substrate-binding domain"/>
    <property type="match status" value="1"/>
</dbReference>
<evidence type="ECO:0000313" key="15">
    <source>
        <dbReference type="Proteomes" id="UP000011715"/>
    </source>
</evidence>
<feature type="compositionally biased region" description="Polar residues" evidence="10">
    <location>
        <begin position="1"/>
        <end position="12"/>
    </location>
</feature>
<evidence type="ECO:0000256" key="1">
    <source>
        <dbReference type="ARBA" id="ARBA00001936"/>
    </source>
</evidence>
<dbReference type="STRING" id="644358.A0A0C4DY87"/>
<dbReference type="SUPFAM" id="SSF81301">
    <property type="entry name" value="Nucleotidyltransferase"/>
    <property type="match status" value="1"/>
</dbReference>
<evidence type="ECO:0000256" key="7">
    <source>
        <dbReference type="ARBA" id="ARBA00022679"/>
    </source>
</evidence>
<feature type="region of interest" description="Disordered" evidence="10">
    <location>
        <begin position="1"/>
        <end position="121"/>
    </location>
</feature>
<keyword evidence="7" id="KW-0808">Transferase</keyword>
<accession>A0A0C4DY87</accession>
<reference evidence="15" key="2">
    <citation type="submission" date="2010-05" db="EMBL/GenBank/DDBJ databases">
        <title>The genome sequence of Magnaporthe poae strain ATCC 64411.</title>
        <authorList>
            <person name="Ma L.-J."/>
            <person name="Dead R."/>
            <person name="Young S."/>
            <person name="Zeng Q."/>
            <person name="Koehrsen M."/>
            <person name="Alvarado L."/>
            <person name="Berlin A."/>
            <person name="Chapman S.B."/>
            <person name="Chen Z."/>
            <person name="Freedman E."/>
            <person name="Gellesch M."/>
            <person name="Goldberg J."/>
            <person name="Griggs A."/>
            <person name="Gujja S."/>
            <person name="Heilman E.R."/>
            <person name="Heiman D."/>
            <person name="Hepburn T."/>
            <person name="Howarth C."/>
            <person name="Jen D."/>
            <person name="Larson L."/>
            <person name="Mehta T."/>
            <person name="Neiman D."/>
            <person name="Pearson M."/>
            <person name="Roberts A."/>
            <person name="Saif S."/>
            <person name="Shea T."/>
            <person name="Shenoy N."/>
            <person name="Sisk P."/>
            <person name="Stolte C."/>
            <person name="Sykes S."/>
            <person name="Walk T."/>
            <person name="White J."/>
            <person name="Yandava C."/>
            <person name="Haas B."/>
            <person name="Nusbaum C."/>
            <person name="Birren B."/>
        </authorList>
    </citation>
    <scope>NUCLEOTIDE SEQUENCE [LARGE SCALE GENOMIC DNA]</scope>
    <source>
        <strain evidence="15">ATCC 64411 / 73-15</strain>
    </source>
</reference>
<evidence type="ECO:0000256" key="3">
    <source>
        <dbReference type="ARBA" id="ARBA00004496"/>
    </source>
</evidence>
<feature type="region of interest" description="Disordered" evidence="10">
    <location>
        <begin position="993"/>
        <end position="1062"/>
    </location>
</feature>
<evidence type="ECO:0000256" key="8">
    <source>
        <dbReference type="ARBA" id="ARBA00022723"/>
    </source>
</evidence>
<dbReference type="Pfam" id="PF22600">
    <property type="entry name" value="MTPAP-like_central"/>
    <property type="match status" value="1"/>
</dbReference>
<dbReference type="EMBL" id="ADBL01001171">
    <property type="status" value="NOT_ANNOTATED_CDS"/>
    <property type="molecule type" value="Genomic_DNA"/>
</dbReference>
<feature type="compositionally biased region" description="Polar residues" evidence="10">
    <location>
        <begin position="112"/>
        <end position="121"/>
    </location>
</feature>
<evidence type="ECO:0000259" key="12">
    <source>
        <dbReference type="Pfam" id="PF22600"/>
    </source>
</evidence>
<protein>
    <recommendedName>
        <fullName evidence="5">polynucleotide adenylyltransferase</fullName>
        <ecNumber evidence="5">2.7.7.19</ecNumber>
    </recommendedName>
</protein>
<feature type="compositionally biased region" description="Polar residues" evidence="10">
    <location>
        <begin position="172"/>
        <end position="181"/>
    </location>
</feature>